<keyword evidence="1" id="KW-0472">Membrane</keyword>
<reference evidence="2" key="1">
    <citation type="submission" date="2017-04" db="EMBL/GenBank/DDBJ databases">
        <title>A novel variant of 16S rRNA methylase, RmtD3, in Pseudomonas aeruginosa clinical isolate in Myanmar.</title>
        <authorList>
            <person name="Tada T."/>
            <person name="Shimada K."/>
            <person name="Kirikae T."/>
        </authorList>
    </citation>
    <scope>NUCLEOTIDE SEQUENCE</scope>
    <source>
        <strain evidence="2">MyNCGM481</strain>
    </source>
</reference>
<name>A0A1V1H7H9_PSEAI</name>
<evidence type="ECO:0008006" key="3">
    <source>
        <dbReference type="Google" id="ProtNLM"/>
    </source>
</evidence>
<sequence length="191" mass="21757">MKMEDFRFELFELRDLARAKGVDRLKRVGRLLRKHPDTGKSTLIWAGVAILLCVYTIAQGRNGGLRARERWLDAVVRICYMVPIVIAYICSRIGRLIAASKRLNERAEMLSEDEFKRISESLEYVPKWSLNGSAHENLSCGCYGCIKMVPVGSQICSFCKKHRLVHGDSTHPLDEDRLKAIHDLLLKGERA</sequence>
<feature type="transmembrane region" description="Helical" evidence="1">
    <location>
        <begin position="70"/>
        <end position="91"/>
    </location>
</feature>
<protein>
    <recommendedName>
        <fullName evidence="3">Transmembrane protein</fullName>
    </recommendedName>
</protein>
<organism evidence="2">
    <name type="scientific">Pseudomonas aeruginosa</name>
    <dbReference type="NCBI Taxonomy" id="287"/>
    <lineage>
        <taxon>Bacteria</taxon>
        <taxon>Pseudomonadati</taxon>
        <taxon>Pseudomonadota</taxon>
        <taxon>Gammaproteobacteria</taxon>
        <taxon>Pseudomonadales</taxon>
        <taxon>Pseudomonadaceae</taxon>
        <taxon>Pseudomonas</taxon>
    </lineage>
</organism>
<proteinExistence type="predicted"/>
<dbReference type="EMBL" id="LC229801">
    <property type="protein sequence ID" value="BAX24565.1"/>
    <property type="molecule type" value="Genomic_DNA"/>
</dbReference>
<dbReference type="RefSeq" id="WP_228455411.1">
    <property type="nucleotide sequence ID" value="NZ_CP035739.1"/>
</dbReference>
<evidence type="ECO:0000256" key="1">
    <source>
        <dbReference type="SAM" id="Phobius"/>
    </source>
</evidence>
<evidence type="ECO:0000313" key="2">
    <source>
        <dbReference type="EMBL" id="BAX24565.1"/>
    </source>
</evidence>
<feature type="transmembrane region" description="Helical" evidence="1">
    <location>
        <begin position="42"/>
        <end position="58"/>
    </location>
</feature>
<accession>A0A1V1H7H9</accession>
<dbReference type="AlphaFoldDB" id="A0A1V1H7H9"/>
<keyword evidence="1" id="KW-1133">Transmembrane helix</keyword>
<keyword evidence="1" id="KW-0812">Transmembrane</keyword>